<proteinExistence type="predicted"/>
<sequence>MLISIGISLGLLILGTLTNTAEYDYTFLGIEPFYPGLAVSIILWLSGRDRDGDLWEETEFMEK</sequence>
<reference evidence="1 2" key="1">
    <citation type="submission" date="2021-03" db="EMBL/GenBank/DDBJ databases">
        <title>Aliifodinibius sp. nov., a new bacterium isolated from saline soil.</title>
        <authorList>
            <person name="Galisteo C."/>
            <person name="De La Haba R."/>
            <person name="Sanchez-Porro C."/>
            <person name="Ventosa A."/>
        </authorList>
    </citation>
    <scope>NUCLEOTIDE SEQUENCE [LARGE SCALE GENOMIC DNA]</scope>
    <source>
        <strain evidence="1 2">1BSP15-2V2</strain>
    </source>
</reference>
<dbReference type="Proteomes" id="UP001207918">
    <property type="component" value="Unassembled WGS sequence"/>
</dbReference>
<dbReference type="RefSeq" id="WP_265765736.1">
    <property type="nucleotide sequence ID" value="NZ_JAGGJA010000005.1"/>
</dbReference>
<protein>
    <submittedName>
        <fullName evidence="1">Uncharacterized protein</fullName>
    </submittedName>
</protein>
<evidence type="ECO:0000313" key="1">
    <source>
        <dbReference type="EMBL" id="MCW9706982.1"/>
    </source>
</evidence>
<accession>A0ABT3PM35</accession>
<gene>
    <name evidence="1" type="ORF">J6I44_08945</name>
</gene>
<keyword evidence="2" id="KW-1185">Reference proteome</keyword>
<dbReference type="EMBL" id="JAGGJA010000005">
    <property type="protein sequence ID" value="MCW9706982.1"/>
    <property type="molecule type" value="Genomic_DNA"/>
</dbReference>
<comment type="caution">
    <text evidence="1">The sequence shown here is derived from an EMBL/GenBank/DDBJ whole genome shotgun (WGS) entry which is preliminary data.</text>
</comment>
<evidence type="ECO:0000313" key="2">
    <source>
        <dbReference type="Proteomes" id="UP001207918"/>
    </source>
</evidence>
<organism evidence="1 2">
    <name type="scientific">Fodinibius salsisoli</name>
    <dbReference type="NCBI Taxonomy" id="2820877"/>
    <lineage>
        <taxon>Bacteria</taxon>
        <taxon>Pseudomonadati</taxon>
        <taxon>Balneolota</taxon>
        <taxon>Balneolia</taxon>
        <taxon>Balneolales</taxon>
        <taxon>Balneolaceae</taxon>
        <taxon>Fodinibius</taxon>
    </lineage>
</organism>
<name>A0ABT3PM35_9BACT</name>